<dbReference type="FunFam" id="2.40.70.10:FF:000060">
    <property type="entry name" value="Aspartic-type endopeptidase ctsD"/>
    <property type="match status" value="1"/>
</dbReference>
<evidence type="ECO:0000256" key="10">
    <source>
        <dbReference type="ARBA" id="ARBA00023288"/>
    </source>
</evidence>
<sequence>MKVELISDQALNQLEHLLQVGQDALNEVAQDRILRGIKSGFKDMSYRYQAIDPPFQETFEWIFDLDGQSPEATKFTQWLSSGDGVFHVCGKLGSGKSTLMKKLCVHERTRTELEKWMLVKGCQKLIMANFFFYALGSDPRQKSLMGLYRTLLHQILTASPGLAQSLLPDQWAKALSQPKIHSAYEILDDDIKQAYERLSRQHDSSSLGGYCFCFFIDGLDEYQTTTSVDRRDMVSSLADLANSTSGCFKICVSSRIENPFMDMFFEDTRLYLHKLTKPDMDVYVRGKLERVGTQNERQQLASSIIKKAEGVFLWVVLVVQEIRKQQLENGARFPRLLREIESLPTELDKLFQRILDTLGRVDRRLLGHTVSLLHFLGTIPRVKEMHLWLNLNDFYFLEDYVADPRFAQGAQFPNERSETVKESASRARRQLRGVCRGLVETDKTDALDFTHRSVGDFFNQEKVRFEMHDDSFNKLEALSQLKLANMKQYWWDSERQIDNRKDEEKEKKRRREVLNRHSILAACLVEQRRRHQLDAPPFDFLVSLDTIPQLSGSTTISRALACNKTAFHISLACGNYTGRRPYAHYEICHTSRVRHTVSDPLRKRKGEYCGGPQEEQSNFGSSAVLLRETDEEVDEIEEYSGAMISPLFTELCSGRLEYPFWRISHIHEIPLEPDILTMSAYYAIGAGIGRVFWERTFRNGADDHDPDEDALRAAGLFFLRHLFEQQVVFPNSLTHLAFGAEFGFIRIAAGSQQLSIWQHFLCWWATVAAASGDFESEGDTGPKCDSSNDPSEADSDWDYESLIDPIEQSQVGAVLETFIRNGADLQLALKIGDGAYVPTGADDLWVAYTLEIIPHGGEALQLDVVMNVLSRMELRRYPYALPHYRQLCYGETFAESPGTTTANMELLMLILQISAWIAAANALYIWEPCRVDGTCQSTEGQTIDSGASTRRSQPVTLEIHQRTEPLGRADEKRVSREAHRLSRKYGKHQGRGTTPAKTDVPVNVVNQYSIMVPTEPELPNAVGIYQDGNDYTYFLKAEIGSAKQPLYMLLDTGAGISFVMSSDCADKSCQMHDTWDHSTSSTYEDVEANFSVDYGSGTVKGPVGRDSVTLGNIDLTMRFGLATEASEDFKHFPFDGILGMSMARTKTNTDSFALAMKDSKALKSNVFSIYLNRGSSGNNNGELTLGGINDKKYKGDIGYTKVSNGGSGSWSIPLDDAGVGDKTAGINSRLAHIDTGTSYIFAPPQDAEALHKLIPGATSEDGVNWKLPCNTKEKVTFTFSGKTYAVAPKDYISASPGGGLCNSNIYGRGVVANNGWLLGDVFLKNVYAIFDMDEERIGFALIADIEGDTSDSELSTGYTGATTPPSSATPEAAPPGPESSTSGAAGSGEPKSTAESDDNGAERSGQPGVSTQRIPCGVVLALAAGVAAGGFLL</sequence>
<evidence type="ECO:0000256" key="7">
    <source>
        <dbReference type="ARBA" id="ARBA00022801"/>
    </source>
</evidence>
<dbReference type="InterPro" id="IPR034164">
    <property type="entry name" value="Pepsin-like_dom"/>
</dbReference>
<evidence type="ECO:0000256" key="4">
    <source>
        <dbReference type="ARBA" id="ARBA00022670"/>
    </source>
</evidence>
<evidence type="ECO:0000256" key="9">
    <source>
        <dbReference type="ARBA" id="ARBA00023180"/>
    </source>
</evidence>
<dbReference type="InterPro" id="IPR056884">
    <property type="entry name" value="NPHP3-like_N"/>
</dbReference>
<evidence type="ECO:0000313" key="16">
    <source>
        <dbReference type="Proteomes" id="UP001187682"/>
    </source>
</evidence>
<evidence type="ECO:0000313" key="15">
    <source>
        <dbReference type="EMBL" id="SPO03403.1"/>
    </source>
</evidence>
<dbReference type="EMBL" id="ONZQ02000008">
    <property type="protein sequence ID" value="SPO03403.1"/>
    <property type="molecule type" value="Genomic_DNA"/>
</dbReference>
<dbReference type="Proteomes" id="UP001187682">
    <property type="component" value="Unassembled WGS sequence"/>
</dbReference>
<dbReference type="SUPFAM" id="SSF52540">
    <property type="entry name" value="P-loop containing nucleoside triphosphate hydrolases"/>
    <property type="match status" value="1"/>
</dbReference>
<keyword evidence="4" id="KW-0645">Protease</keyword>
<reference evidence="15" key="1">
    <citation type="submission" date="2018-03" db="EMBL/GenBank/DDBJ databases">
        <authorList>
            <person name="Guldener U."/>
        </authorList>
    </citation>
    <scope>NUCLEOTIDE SEQUENCE</scope>
</reference>
<dbReference type="PANTHER" id="PTHR47966:SF75">
    <property type="entry name" value="ENDOPEPTIDASE (CTSD), PUTATIVE (AFU_ORTHOLOGUE AFUA_4G07040)-RELATED"/>
    <property type="match status" value="1"/>
</dbReference>
<dbReference type="InterPro" id="IPR033121">
    <property type="entry name" value="PEPTIDASE_A1"/>
</dbReference>
<evidence type="ECO:0000256" key="3">
    <source>
        <dbReference type="ARBA" id="ARBA00022475"/>
    </source>
</evidence>
<dbReference type="InterPro" id="IPR027417">
    <property type="entry name" value="P-loop_NTPase"/>
</dbReference>
<dbReference type="Gene3D" id="2.40.70.10">
    <property type="entry name" value="Acid Proteases"/>
    <property type="match status" value="2"/>
</dbReference>
<feature type="active site" evidence="11">
    <location>
        <position position="1234"/>
    </location>
</feature>
<dbReference type="Gene3D" id="3.40.50.300">
    <property type="entry name" value="P-loop containing nucleotide triphosphate hydrolases"/>
    <property type="match status" value="1"/>
</dbReference>
<comment type="similarity">
    <text evidence="2">Belongs to the peptidase A1 family.</text>
</comment>
<organism evidence="15 16">
    <name type="scientific">Cephalotrichum gorgonifer</name>
    <dbReference type="NCBI Taxonomy" id="2041049"/>
    <lineage>
        <taxon>Eukaryota</taxon>
        <taxon>Fungi</taxon>
        <taxon>Dikarya</taxon>
        <taxon>Ascomycota</taxon>
        <taxon>Pezizomycotina</taxon>
        <taxon>Sordariomycetes</taxon>
        <taxon>Hypocreomycetidae</taxon>
        <taxon>Microascales</taxon>
        <taxon>Microascaceae</taxon>
        <taxon>Cephalotrichum</taxon>
    </lineage>
</organism>
<dbReference type="Pfam" id="PF24883">
    <property type="entry name" value="NPHP3_N"/>
    <property type="match status" value="1"/>
</dbReference>
<keyword evidence="6" id="KW-0064">Aspartyl protease</keyword>
<feature type="disulfide bond" evidence="12">
    <location>
        <begin position="1064"/>
        <end position="1069"/>
    </location>
</feature>
<feature type="disulfide bond" evidence="12">
    <location>
        <begin position="1269"/>
        <end position="1301"/>
    </location>
</feature>
<keyword evidence="10" id="KW-0449">Lipoprotein</keyword>
<dbReference type="CDD" id="cd05471">
    <property type="entry name" value="pepsin_like"/>
    <property type="match status" value="1"/>
</dbReference>
<dbReference type="PANTHER" id="PTHR47966">
    <property type="entry name" value="BETA-SITE APP-CLEAVING ENZYME, ISOFORM A-RELATED"/>
    <property type="match status" value="1"/>
</dbReference>
<evidence type="ECO:0000256" key="12">
    <source>
        <dbReference type="PIRSR" id="PIRSR601461-2"/>
    </source>
</evidence>
<comment type="caution">
    <text evidence="15">The sequence shown here is derived from an EMBL/GenBank/DDBJ whole genome shotgun (WGS) entry which is preliminary data.</text>
</comment>
<feature type="active site" evidence="11">
    <location>
        <position position="1051"/>
    </location>
</feature>
<dbReference type="GO" id="GO:0005886">
    <property type="term" value="C:plasma membrane"/>
    <property type="evidence" value="ECO:0007669"/>
    <property type="project" value="UniProtKB-SubCell"/>
</dbReference>
<dbReference type="Pfam" id="PF00026">
    <property type="entry name" value="Asp"/>
    <property type="match status" value="1"/>
</dbReference>
<evidence type="ECO:0000256" key="8">
    <source>
        <dbReference type="ARBA" id="ARBA00023136"/>
    </source>
</evidence>
<feature type="domain" description="Peptidase A1" evidence="14">
    <location>
        <begin position="1033"/>
        <end position="1340"/>
    </location>
</feature>
<evidence type="ECO:0000256" key="11">
    <source>
        <dbReference type="PIRSR" id="PIRSR601461-1"/>
    </source>
</evidence>
<feature type="compositionally biased region" description="Low complexity" evidence="13">
    <location>
        <begin position="1359"/>
        <end position="1371"/>
    </location>
</feature>
<keyword evidence="3" id="KW-1003">Cell membrane</keyword>
<name>A0AAE8SW75_9PEZI</name>
<dbReference type="PROSITE" id="PS51767">
    <property type="entry name" value="PEPTIDASE_A1"/>
    <property type="match status" value="1"/>
</dbReference>
<dbReference type="GO" id="GO:0004190">
    <property type="term" value="F:aspartic-type endopeptidase activity"/>
    <property type="evidence" value="ECO:0007669"/>
    <property type="project" value="UniProtKB-KW"/>
</dbReference>
<feature type="compositionally biased region" description="Basic and acidic residues" evidence="13">
    <location>
        <begin position="966"/>
        <end position="980"/>
    </location>
</feature>
<dbReference type="InterPro" id="IPR001461">
    <property type="entry name" value="Aspartic_peptidase_A1"/>
</dbReference>
<protein>
    <recommendedName>
        <fullName evidence="14">Peptidase A1 domain-containing protein</fullName>
    </recommendedName>
</protein>
<keyword evidence="7" id="KW-0378">Hydrolase</keyword>
<keyword evidence="8" id="KW-0472">Membrane</keyword>
<evidence type="ECO:0000256" key="2">
    <source>
        <dbReference type="ARBA" id="ARBA00007447"/>
    </source>
</evidence>
<feature type="region of interest" description="Disordered" evidence="13">
    <location>
        <begin position="1350"/>
        <end position="1411"/>
    </location>
</feature>
<evidence type="ECO:0000256" key="5">
    <source>
        <dbReference type="ARBA" id="ARBA00022737"/>
    </source>
</evidence>
<feature type="compositionally biased region" description="Basic residues" evidence="13">
    <location>
        <begin position="981"/>
        <end position="990"/>
    </location>
</feature>
<dbReference type="InterPro" id="IPR021109">
    <property type="entry name" value="Peptidase_aspartic_dom_sf"/>
</dbReference>
<feature type="region of interest" description="Disordered" evidence="13">
    <location>
        <begin position="966"/>
        <end position="999"/>
    </location>
</feature>
<keyword evidence="5" id="KW-0677">Repeat</keyword>
<dbReference type="SUPFAM" id="SSF50630">
    <property type="entry name" value="Acid proteases"/>
    <property type="match status" value="1"/>
</dbReference>
<gene>
    <name evidence="15" type="ORF">DNG_06086</name>
</gene>
<dbReference type="GO" id="GO:0006508">
    <property type="term" value="P:proteolysis"/>
    <property type="evidence" value="ECO:0007669"/>
    <property type="project" value="UniProtKB-KW"/>
</dbReference>
<keyword evidence="12" id="KW-1015">Disulfide bond</keyword>
<evidence type="ECO:0000256" key="6">
    <source>
        <dbReference type="ARBA" id="ARBA00022750"/>
    </source>
</evidence>
<feature type="region of interest" description="Disordered" evidence="13">
    <location>
        <begin position="775"/>
        <end position="794"/>
    </location>
</feature>
<keyword evidence="9" id="KW-0325">Glycoprotein</keyword>
<dbReference type="PRINTS" id="PR00792">
    <property type="entry name" value="PEPSIN"/>
</dbReference>
<accession>A0AAE8SW75</accession>
<feature type="compositionally biased region" description="Low complexity" evidence="13">
    <location>
        <begin position="1378"/>
        <end position="1390"/>
    </location>
</feature>
<evidence type="ECO:0000256" key="1">
    <source>
        <dbReference type="ARBA" id="ARBA00004236"/>
    </source>
</evidence>
<evidence type="ECO:0000259" key="14">
    <source>
        <dbReference type="PROSITE" id="PS51767"/>
    </source>
</evidence>
<comment type="subcellular location">
    <subcellularLocation>
        <location evidence="1">Cell membrane</location>
    </subcellularLocation>
</comment>
<proteinExistence type="inferred from homology"/>
<keyword evidence="16" id="KW-1185">Reference proteome</keyword>
<evidence type="ECO:0000256" key="13">
    <source>
        <dbReference type="SAM" id="MobiDB-lite"/>
    </source>
</evidence>